<dbReference type="InterPro" id="IPR013783">
    <property type="entry name" value="Ig-like_fold"/>
</dbReference>
<dbReference type="EMBL" id="QSFP01000049">
    <property type="protein sequence ID" value="RHA60668.1"/>
    <property type="molecule type" value="Genomic_DNA"/>
</dbReference>
<evidence type="ECO:0000256" key="2">
    <source>
        <dbReference type="SAM" id="MobiDB-lite"/>
    </source>
</evidence>
<dbReference type="Gene3D" id="2.60.40.1080">
    <property type="match status" value="3"/>
</dbReference>
<comment type="caution">
    <text evidence="5">The sequence shown here is derived from an EMBL/GenBank/DDBJ whole genome shotgun (WGS) entry which is preliminary data.</text>
</comment>
<dbReference type="InterPro" id="IPR036116">
    <property type="entry name" value="FN3_sf"/>
</dbReference>
<accession>A0A3R6DC38</accession>
<dbReference type="Pfam" id="PF09479">
    <property type="entry name" value="Flg_new"/>
    <property type="match status" value="1"/>
</dbReference>
<dbReference type="NCBIfam" id="TIGR02543">
    <property type="entry name" value="List_Bact_rpt"/>
    <property type="match status" value="1"/>
</dbReference>
<gene>
    <name evidence="5" type="ORF">DW927_20030</name>
</gene>
<organism evidence="5 6">
    <name type="scientific">Roseburia intestinalis</name>
    <dbReference type="NCBI Taxonomy" id="166486"/>
    <lineage>
        <taxon>Bacteria</taxon>
        <taxon>Bacillati</taxon>
        <taxon>Bacillota</taxon>
        <taxon>Clostridia</taxon>
        <taxon>Lachnospirales</taxon>
        <taxon>Lachnospiraceae</taxon>
        <taxon>Roseburia</taxon>
    </lineage>
</organism>
<dbReference type="Pfam" id="PF02368">
    <property type="entry name" value="Big_2"/>
    <property type="match status" value="3"/>
</dbReference>
<protein>
    <recommendedName>
        <fullName evidence="4">Fibronectin type-III domain-containing protein</fullName>
    </recommendedName>
</protein>
<dbReference type="PROSITE" id="PS50853">
    <property type="entry name" value="FN3"/>
    <property type="match status" value="1"/>
</dbReference>
<dbReference type="SUPFAM" id="SSF52058">
    <property type="entry name" value="L domain-like"/>
    <property type="match status" value="4"/>
</dbReference>
<dbReference type="InterPro" id="IPR013378">
    <property type="entry name" value="InlB-like_B-rpt"/>
</dbReference>
<feature type="region of interest" description="Disordered" evidence="2">
    <location>
        <begin position="35"/>
        <end position="130"/>
    </location>
</feature>
<dbReference type="InterPro" id="IPR003343">
    <property type="entry name" value="Big_2"/>
</dbReference>
<comment type="subcellular location">
    <subcellularLocation>
        <location evidence="1">Cell envelope</location>
    </subcellularLocation>
</comment>
<dbReference type="SUPFAM" id="SSF49373">
    <property type="entry name" value="Invasin/intimin cell-adhesion fragments"/>
    <property type="match status" value="3"/>
</dbReference>
<dbReference type="InterPro" id="IPR008964">
    <property type="entry name" value="Invasin/intimin_cell_adhesion"/>
</dbReference>
<feature type="compositionally biased region" description="Acidic residues" evidence="2">
    <location>
        <begin position="72"/>
        <end position="130"/>
    </location>
</feature>
<evidence type="ECO:0000256" key="1">
    <source>
        <dbReference type="ARBA" id="ARBA00004196"/>
    </source>
</evidence>
<name>A0A3R6DC38_9FIRM</name>
<dbReference type="Pfam" id="PF00041">
    <property type="entry name" value="fn3"/>
    <property type="match status" value="1"/>
</dbReference>
<keyword evidence="3" id="KW-0732">Signal</keyword>
<dbReference type="InterPro" id="IPR003961">
    <property type="entry name" value="FN3_dom"/>
</dbReference>
<dbReference type="Gene3D" id="2.60.40.4270">
    <property type="entry name" value="Listeria-Bacteroides repeat domain"/>
    <property type="match status" value="1"/>
</dbReference>
<feature type="chain" id="PRO_5038412520" description="Fibronectin type-III domain-containing protein" evidence="3">
    <location>
        <begin position="25"/>
        <end position="1970"/>
    </location>
</feature>
<dbReference type="Gene3D" id="3.80.10.10">
    <property type="entry name" value="Ribonuclease Inhibitor"/>
    <property type="match status" value="6"/>
</dbReference>
<feature type="domain" description="Fibronectin type-III" evidence="4">
    <location>
        <begin position="1877"/>
        <end position="1970"/>
    </location>
</feature>
<dbReference type="SMART" id="SM00635">
    <property type="entry name" value="BID_2"/>
    <property type="match status" value="3"/>
</dbReference>
<sequence>MRKEKVMKKRMIAWLLCACMTFTAAPEMLLADVAAKGQQTQEDEKSAGTGQTETETDRLEEEDQNSEKLTEEKEEIENQEQTEITEETETTESESTEETVETELTEETEGIEESEVSEETEVVTEETESIELTAEEQEQIEQEIIDEISVFSASSSYNITEEQLYMLAPSYLNNKAYDDIIAKCGDMSLEAINSVSATDETVASFMYSIKTGSSVLWSEFWSKCNLGDNTYESFEKQAARKVVYEYLQANQNLTKTAGEVEKNLKVVNKVYDFLKDKDKEAYRKTLVENNKNKLLSDEKIGEMVDGLYENMDMFMKFTNDTNEIFLMVSGMIEIQEIEVQAIDDLMIIHEHVKDPSIYNELIALRNEIVENPAQYIVDHYMSDKVLSVLQKEAKKAAGSIVSGVFDYSSLPWGIVNKAAGMIASVYECYNPSVSDIVYSSLLYQYWMDSNRAVAHYQHLFYTGKGTTDDMRYLEAAVNFNAACTKMLLSKSKNLVKSRDKRLYSKMDCWESSMGSEVNYELYINSCLSNATKAVKDGTLTIKDDSATIRDNNGNVIDENYDSTASIKAKFAAIQSQYKPNVGQTWNGDWGGAIQCFGFARMVFYQLFGCNMPNRYYGNAKYKYQSEENVDLVGQISGSSVTTDSAKNLLQQGKLGDIIQACGSGNGGQHTMVFVSADDNGVTVYDCNARLSASEPACVIHQWTIKWSTWASYYGSGDSSSENGISLYRASNYAQIYGDGDGMFYDDSVNFVIENGVLKKYNGWQTFVEIPDTVTSIGDEAFKNNTSMVSVSIPDSVKSIGDSAFYGCTSLLGVVIPDSVEKTGRCAFQKCSKLASAYLPVNEKFTYMNAYMFESCTSLKKIEIPDNVTGIDGAAFAECKKLSDVVLSKNLKTMGWQVFGNDNKLTEIEIPKSLEECRYYRNNDSIDGGTFDNCANLKTVMFEDGTTEIAEGLFAGCTGIEQITIPDTVTVIESGAFGGCINLKEIVVPDNVTEIQSSAFEYCSSLKTVKLSENLERIGVYAFGDCDVLKSIKIPDSVLDIDGAAFAECKELSDVVLSKNLKTMGWQVFGNDNKLTEIEIPKSLEECRYYRNNDSIDGGTFDNCANLKTVMFEDGTTEIAEGLFAGCTGIEQITIPDTVTVIESGAFGGCINLKEIVVPDNVTEIQSSAFEYCSSLKTVKLSENLERIGVYAFGDCDVLKSIKIPDSVLDIDGAAFAECKELSDVVLSKNLKTMGWQVFGNDNKLTEIEIPKSLEECRYYRNNDSIDGGTFDNCANLKTVTFEERTTEIAEGLFAGCTGIEQIRIPDTVTVIESGAFGGCINLKEIDVPNSVTEIQRSAFEYCSSLKTAKLSENLKSIGMYSFNNCTSLTEVHLSDILKEIPSNTFSGCKKLTTINFPSTLTTIGDSAFYGCESLPEAILPSGVEKIESNAFKNCKSLKKAVVPDTVSSIGSSAFYGCEALTDITLGSKLKKIDSQTFYGCTALPSIVIPYNVTTIGDSAFVNCTKLTQITVPRNTTSIESNAFSYPRKMTMYGPSGCYAQTYANGKGIKYVAQDIHATSIRLDITNKTAEYYDEFQLTATIAPQNFTDAVTWTSSNEDVATVSDTGYVEVCGVGTAVITVTAGNVKAACTVTVPQLIDWIEFDEDEIELKSGETYQLRPDISPSNATNKKLKYTSSDTKVAEVSASGLVTAKSEGEARIRAAATDGSDEYAVCYVTVAGKAKVTGITLNQTSATLGRGKKLALKAAISPSYASNKKVVWKSANTKVATVDGSGNVTAKAPGRTKITVTSAENSSYQASCTVTVPYNITYKLNKGKNNASNPSTYYGKKITLKNPSRKGYTFAGWYTDAKFKKKIKTIESSAKCDYTLYAKWTKVNVAKVSITSAKNSKSKQILLKYKKISGIKGYEISYSTDKKFKKAVTRKNTTKTSYTISKLKKGKTYYVRIRAYKVDSTGKKVYGKYTSVKKVKVSK</sequence>
<dbReference type="PANTHER" id="PTHR45661:SF3">
    <property type="entry name" value="IG-LIKE DOMAIN-CONTAINING PROTEIN"/>
    <property type="match status" value="1"/>
</dbReference>
<feature type="signal peptide" evidence="3">
    <location>
        <begin position="1"/>
        <end position="24"/>
    </location>
</feature>
<dbReference type="InterPro" id="IPR053139">
    <property type="entry name" value="Surface_bspA-like"/>
</dbReference>
<dbReference type="CDD" id="cd00063">
    <property type="entry name" value="FN3"/>
    <property type="match status" value="1"/>
</dbReference>
<evidence type="ECO:0000313" key="6">
    <source>
        <dbReference type="Proteomes" id="UP000284465"/>
    </source>
</evidence>
<proteinExistence type="predicted"/>
<reference evidence="5 6" key="1">
    <citation type="submission" date="2018-08" db="EMBL/GenBank/DDBJ databases">
        <title>A genome reference for cultivated species of the human gut microbiota.</title>
        <authorList>
            <person name="Zou Y."/>
            <person name="Xue W."/>
            <person name="Luo G."/>
        </authorList>
    </citation>
    <scope>NUCLEOTIDE SEQUENCE [LARGE SCALE GENOMIC DNA]</scope>
    <source>
        <strain evidence="5 6">AM43-11</strain>
    </source>
</reference>
<evidence type="ECO:0000313" key="5">
    <source>
        <dbReference type="EMBL" id="RHA60668.1"/>
    </source>
</evidence>
<evidence type="ECO:0000256" key="3">
    <source>
        <dbReference type="SAM" id="SignalP"/>
    </source>
</evidence>
<dbReference type="InterPro" id="IPR032675">
    <property type="entry name" value="LRR_dom_sf"/>
</dbReference>
<dbReference type="Pfam" id="PF13306">
    <property type="entry name" value="LRR_5"/>
    <property type="match status" value="4"/>
</dbReference>
<evidence type="ECO:0000259" key="4">
    <source>
        <dbReference type="PROSITE" id="PS50853"/>
    </source>
</evidence>
<dbReference type="Proteomes" id="UP000284465">
    <property type="component" value="Unassembled WGS sequence"/>
</dbReference>
<dbReference type="PANTHER" id="PTHR45661">
    <property type="entry name" value="SURFACE ANTIGEN"/>
    <property type="match status" value="1"/>
</dbReference>
<dbReference type="SUPFAM" id="SSF49265">
    <property type="entry name" value="Fibronectin type III"/>
    <property type="match status" value="1"/>
</dbReference>
<dbReference type="GO" id="GO:0030313">
    <property type="term" value="C:cell envelope"/>
    <property type="evidence" value="ECO:0007669"/>
    <property type="project" value="UniProtKB-SubCell"/>
</dbReference>
<dbReference type="InterPro" id="IPR026906">
    <property type="entry name" value="LRR_5"/>
</dbReference>
<dbReference type="Gene3D" id="2.60.40.10">
    <property type="entry name" value="Immunoglobulins"/>
    <property type="match status" value="1"/>
</dbReference>
<dbReference type="InterPro" id="IPR042229">
    <property type="entry name" value="Listeria/Bacterioides_rpt_sf"/>
</dbReference>